<evidence type="ECO:0000313" key="1">
    <source>
        <dbReference type="Proteomes" id="UP000694864"/>
    </source>
</evidence>
<reference evidence="1" key="1">
    <citation type="journal article" date="2014" name="Nat. Commun.">
        <title>The emerging biofuel crop Camelina sativa retains a highly undifferentiated hexaploid genome structure.</title>
        <authorList>
            <person name="Kagale S."/>
            <person name="Koh C."/>
            <person name="Nixon J."/>
            <person name="Bollina V."/>
            <person name="Clarke W.E."/>
            <person name="Tuteja R."/>
            <person name="Spillane C."/>
            <person name="Robinson S.J."/>
            <person name="Links M.G."/>
            <person name="Clarke C."/>
            <person name="Higgins E.E."/>
            <person name="Huebert T."/>
            <person name="Sharpe A.G."/>
            <person name="Parkin I.A."/>
        </authorList>
    </citation>
    <scope>NUCLEOTIDE SEQUENCE [LARGE SCALE GENOMIC DNA]</scope>
    <source>
        <strain evidence="1">cv. DH55</strain>
    </source>
</reference>
<proteinExistence type="predicted"/>
<name>A0ABM0VKA6_CAMSA</name>
<dbReference type="GeneID" id="104738969"/>
<sequence length="380" mass="42473">MVGDAQIHSLLNVRNDVNPSRNLFRQKDAHPLSVLCIGKWLSSPKVSCEVSSSPSKVGENYETESEKIHKKVIPLSSKTSFLSNYTEGSLQFTMRANGTPHFVFKLENQKDVYVASYVEDQSVYMIYLQRGEASSSPHLVGRIKVSTLSSEREFVLFSSNDQIPSNGTNRGLTKKVVKKTRGISRLSRTSFIPDLCSWDQPFEEEPSFDVGQVNLLENNLPTNLETLAVVVKQETVREEIGGWGLNFLKKLQPMVQSNDATETETSTSVRSMDVVIPLGVHGGPEDEPLSLIQRWKSKGHCDCGGWDLGCSLTHLNGQPRKDQLELLIEGTKHETIGLKIVNVHEGLYIVQFEANLSILQSFSIALAFIHCQNHRPKHLQ</sequence>
<evidence type="ECO:0000313" key="2">
    <source>
        <dbReference type="RefSeq" id="XP_010457495.1"/>
    </source>
</evidence>
<dbReference type="Pfam" id="PF12043">
    <property type="entry name" value="DUF3527"/>
    <property type="match status" value="1"/>
</dbReference>
<dbReference type="InterPro" id="IPR021916">
    <property type="entry name" value="DUF3527"/>
</dbReference>
<dbReference type="PANTHER" id="PTHR31390:SF2">
    <property type="entry name" value="EXPRESSED PROTEIN"/>
    <property type="match status" value="1"/>
</dbReference>
<dbReference type="RefSeq" id="XP_010457495.1">
    <property type="nucleotide sequence ID" value="XM_010459193.2"/>
</dbReference>
<dbReference type="PANTHER" id="PTHR31390">
    <property type="entry name" value="EXPRESSED PROTEIN"/>
    <property type="match status" value="1"/>
</dbReference>
<protein>
    <submittedName>
        <fullName evidence="2">Uncharacterized protein LOC104738969</fullName>
    </submittedName>
</protein>
<keyword evidence="1" id="KW-1185">Reference proteome</keyword>
<accession>A0ABM0VKA6</accession>
<organism evidence="1 2">
    <name type="scientific">Camelina sativa</name>
    <name type="common">False flax</name>
    <name type="synonym">Myagrum sativum</name>
    <dbReference type="NCBI Taxonomy" id="90675"/>
    <lineage>
        <taxon>Eukaryota</taxon>
        <taxon>Viridiplantae</taxon>
        <taxon>Streptophyta</taxon>
        <taxon>Embryophyta</taxon>
        <taxon>Tracheophyta</taxon>
        <taxon>Spermatophyta</taxon>
        <taxon>Magnoliopsida</taxon>
        <taxon>eudicotyledons</taxon>
        <taxon>Gunneridae</taxon>
        <taxon>Pentapetalae</taxon>
        <taxon>rosids</taxon>
        <taxon>malvids</taxon>
        <taxon>Brassicales</taxon>
        <taxon>Brassicaceae</taxon>
        <taxon>Camelineae</taxon>
        <taxon>Camelina</taxon>
    </lineage>
</organism>
<dbReference type="Proteomes" id="UP000694864">
    <property type="component" value="Chromosome 14"/>
</dbReference>
<gene>
    <name evidence="2" type="primary">LOC104738969</name>
</gene>
<reference evidence="2" key="2">
    <citation type="submission" date="2025-08" db="UniProtKB">
        <authorList>
            <consortium name="RefSeq"/>
        </authorList>
    </citation>
    <scope>IDENTIFICATION</scope>
    <source>
        <tissue evidence="2">Leaf</tissue>
    </source>
</reference>